<dbReference type="KEGG" id="tje:TJEJU_2607"/>
<sequence length="53" mass="6082">MLKKVNQLGKSLTKEEQKSVNGGLRFPIGCQTRRDCFFVDYAVRCINNICVFL</sequence>
<dbReference type="RefSeq" id="WP_157730217.1">
    <property type="nucleotide sequence ID" value="NZ_LT899436.1"/>
</dbReference>
<dbReference type="Proteomes" id="UP000215214">
    <property type="component" value="Chromosome TJEJU"/>
</dbReference>
<evidence type="ECO:0000313" key="2">
    <source>
        <dbReference type="Proteomes" id="UP000215214"/>
    </source>
</evidence>
<accession>A0A238UD18</accession>
<name>A0A238UD18_9FLAO</name>
<dbReference type="EMBL" id="LT899436">
    <property type="protein sequence ID" value="SNR16290.1"/>
    <property type="molecule type" value="Genomic_DNA"/>
</dbReference>
<proteinExistence type="predicted"/>
<dbReference type="OrthoDB" id="1163694at2"/>
<dbReference type="AlphaFoldDB" id="A0A238UD18"/>
<keyword evidence="2" id="KW-1185">Reference proteome</keyword>
<evidence type="ECO:0000313" key="1">
    <source>
        <dbReference type="EMBL" id="SNR16290.1"/>
    </source>
</evidence>
<protein>
    <submittedName>
        <fullName evidence="1">Uncharacterized protein</fullName>
    </submittedName>
</protein>
<gene>
    <name evidence="1" type="ORF">TJEJU_2607</name>
</gene>
<organism evidence="1 2">
    <name type="scientific">Tenacibaculum jejuense</name>
    <dbReference type="NCBI Taxonomy" id="584609"/>
    <lineage>
        <taxon>Bacteria</taxon>
        <taxon>Pseudomonadati</taxon>
        <taxon>Bacteroidota</taxon>
        <taxon>Flavobacteriia</taxon>
        <taxon>Flavobacteriales</taxon>
        <taxon>Flavobacteriaceae</taxon>
        <taxon>Tenacibaculum</taxon>
    </lineage>
</organism>
<reference evidence="1 2" key="1">
    <citation type="submission" date="2017-07" db="EMBL/GenBank/DDBJ databases">
        <authorList>
            <person name="Sun Z.S."/>
            <person name="Albrecht U."/>
            <person name="Echele G."/>
            <person name="Lee C.C."/>
        </authorList>
    </citation>
    <scope>NUCLEOTIDE SEQUENCE [LARGE SCALE GENOMIC DNA]</scope>
    <source>
        <strain evidence="2">type strain: KCTC 22618</strain>
    </source>
</reference>